<evidence type="ECO:0000313" key="5">
    <source>
        <dbReference type="EMBL" id="EHQ26735.1"/>
    </source>
</evidence>
<sequence length="267" mass="30341">MQHLLKKKLNRLSVLSLLLLMSFSLPEPPKIKVYLIGDSTMCLYKGKQLPLTGWGMPFADYFDSGVSIDNCARGGRSTKTFVAENRWRPIADSLKEGDYVMIQFGHNDEAKTPQHPERYTPVPDYKNYLVGFINDARKKKANPILITPVSRRSFDKDGKALETHVEYSKAVLEVGEQYHVAVIDLDRKSRELFQQLGLVKTQMLFMDLDTAEHPNYPLGRKDNTHFNETGARMLAQIILNDLKEKKIALADHIVKGNNKPTVNPQAK</sequence>
<accession>H1Y278</accession>
<proteinExistence type="inferred from homology"/>
<dbReference type="InterPro" id="IPR013830">
    <property type="entry name" value="SGNH_hydro"/>
</dbReference>
<dbReference type="RefSeq" id="WP_008506898.1">
    <property type="nucleotide sequence ID" value="NZ_CM001403.1"/>
</dbReference>
<dbReference type="Pfam" id="PF13472">
    <property type="entry name" value="Lipase_GDSL_2"/>
    <property type="match status" value="1"/>
</dbReference>
<comment type="similarity">
    <text evidence="1">Belongs to the 'GDSL' lipolytic enzyme family.</text>
</comment>
<dbReference type="InterPro" id="IPR036514">
    <property type="entry name" value="SGNH_hydro_sf"/>
</dbReference>
<reference evidence="5" key="1">
    <citation type="submission" date="2011-09" db="EMBL/GenBank/DDBJ databases">
        <title>The permanent draft genome of Mucilaginibacter paludis DSM 18603.</title>
        <authorList>
            <consortium name="US DOE Joint Genome Institute (JGI-PGF)"/>
            <person name="Lucas S."/>
            <person name="Han J."/>
            <person name="Lapidus A."/>
            <person name="Bruce D."/>
            <person name="Goodwin L."/>
            <person name="Pitluck S."/>
            <person name="Peters L."/>
            <person name="Kyrpides N."/>
            <person name="Mavromatis K."/>
            <person name="Ivanova N."/>
            <person name="Mikhailova N."/>
            <person name="Held B."/>
            <person name="Detter J.C."/>
            <person name="Tapia R."/>
            <person name="Han C."/>
            <person name="Land M."/>
            <person name="Hauser L."/>
            <person name="Markowitz V."/>
            <person name="Cheng J.-F."/>
            <person name="Hugenholtz P."/>
            <person name="Woyke T."/>
            <person name="Wu D."/>
            <person name="Tindall B."/>
            <person name="Brambilla E."/>
            <person name="Klenk H.-P."/>
            <person name="Eisen J.A."/>
        </authorList>
    </citation>
    <scope>NUCLEOTIDE SEQUENCE [LARGE SCALE GENOMIC DNA]</scope>
    <source>
        <strain evidence="5">DSM 18603</strain>
    </source>
</reference>
<dbReference type="GO" id="GO:0016788">
    <property type="term" value="F:hydrolase activity, acting on ester bonds"/>
    <property type="evidence" value="ECO:0007669"/>
    <property type="project" value="UniProtKB-ARBA"/>
</dbReference>
<keyword evidence="2" id="KW-0378">Hydrolase</keyword>
<dbReference type="Proteomes" id="UP000002774">
    <property type="component" value="Chromosome"/>
</dbReference>
<evidence type="ECO:0000259" key="4">
    <source>
        <dbReference type="Pfam" id="PF13472"/>
    </source>
</evidence>
<dbReference type="PANTHER" id="PTHR43695">
    <property type="entry name" value="PUTATIVE (AFU_ORTHOLOGUE AFUA_2G17250)-RELATED"/>
    <property type="match status" value="1"/>
</dbReference>
<dbReference type="InterPro" id="IPR037459">
    <property type="entry name" value="RhgT-like"/>
</dbReference>
<dbReference type="PANTHER" id="PTHR43695:SF1">
    <property type="entry name" value="RHAMNOGALACTURONAN ACETYLESTERASE"/>
    <property type="match status" value="1"/>
</dbReference>
<name>H1Y278_9SPHI</name>
<evidence type="ECO:0000256" key="1">
    <source>
        <dbReference type="ARBA" id="ARBA00008668"/>
    </source>
</evidence>
<dbReference type="OrthoDB" id="9807041at2"/>
<dbReference type="EMBL" id="CM001403">
    <property type="protein sequence ID" value="EHQ26735.1"/>
    <property type="molecule type" value="Genomic_DNA"/>
</dbReference>
<evidence type="ECO:0000256" key="3">
    <source>
        <dbReference type="SAM" id="SignalP"/>
    </source>
</evidence>
<feature type="chain" id="PRO_5003556980" evidence="3">
    <location>
        <begin position="27"/>
        <end position="267"/>
    </location>
</feature>
<dbReference type="HOGENOM" id="CLU_065859_2_0_10"/>
<gene>
    <name evidence="5" type="ORF">Mucpa_2621</name>
</gene>
<feature type="signal peptide" evidence="3">
    <location>
        <begin position="1"/>
        <end position="26"/>
    </location>
</feature>
<dbReference type="Gene3D" id="3.40.50.1110">
    <property type="entry name" value="SGNH hydrolase"/>
    <property type="match status" value="1"/>
</dbReference>
<dbReference type="CDD" id="cd01821">
    <property type="entry name" value="Rhamnogalacturan_acetylesterase_like"/>
    <property type="match status" value="1"/>
</dbReference>
<protein>
    <submittedName>
        <fullName evidence="5">Lipolytic protein G-D-S-L family</fullName>
    </submittedName>
</protein>
<dbReference type="eggNOG" id="COG2755">
    <property type="taxonomic scope" value="Bacteria"/>
</dbReference>
<dbReference type="SUPFAM" id="SSF52266">
    <property type="entry name" value="SGNH hydrolase"/>
    <property type="match status" value="1"/>
</dbReference>
<dbReference type="STRING" id="714943.Mucpa_2621"/>
<keyword evidence="6" id="KW-1185">Reference proteome</keyword>
<evidence type="ECO:0000313" key="6">
    <source>
        <dbReference type="Proteomes" id="UP000002774"/>
    </source>
</evidence>
<feature type="domain" description="SGNH hydrolase-type esterase" evidence="4">
    <location>
        <begin position="35"/>
        <end position="232"/>
    </location>
</feature>
<keyword evidence="3" id="KW-0732">Signal</keyword>
<dbReference type="AlphaFoldDB" id="H1Y278"/>
<evidence type="ECO:0000256" key="2">
    <source>
        <dbReference type="ARBA" id="ARBA00022801"/>
    </source>
</evidence>
<organism evidence="5 6">
    <name type="scientific">Mucilaginibacter paludis DSM 18603</name>
    <dbReference type="NCBI Taxonomy" id="714943"/>
    <lineage>
        <taxon>Bacteria</taxon>
        <taxon>Pseudomonadati</taxon>
        <taxon>Bacteroidota</taxon>
        <taxon>Sphingobacteriia</taxon>
        <taxon>Sphingobacteriales</taxon>
        <taxon>Sphingobacteriaceae</taxon>
        <taxon>Mucilaginibacter</taxon>
    </lineage>
</organism>